<dbReference type="SUPFAM" id="SSF51391">
    <property type="entry name" value="Thiamin phosphate synthase"/>
    <property type="match status" value="1"/>
</dbReference>
<dbReference type="EC" id="2.5.1.3" evidence="9"/>
<evidence type="ECO:0000256" key="7">
    <source>
        <dbReference type="ARBA" id="ARBA00047851"/>
    </source>
</evidence>
<dbReference type="InterPro" id="IPR036206">
    <property type="entry name" value="ThiamineP_synth_sf"/>
</dbReference>
<keyword evidence="4 9" id="KW-0460">Magnesium</keyword>
<dbReference type="InterPro" id="IPR022998">
    <property type="entry name" value="ThiamineP_synth_TenI"/>
</dbReference>
<comment type="catalytic activity">
    <reaction evidence="8 9 10">
        <text>2-[(2R,5Z)-2-carboxy-4-methylthiazol-5(2H)-ylidene]ethyl phosphate + 4-amino-2-methyl-5-(diphosphooxymethyl)pyrimidine + 2 H(+) = thiamine phosphate + CO2 + diphosphate</text>
        <dbReference type="Rhea" id="RHEA:47844"/>
        <dbReference type="ChEBI" id="CHEBI:15378"/>
        <dbReference type="ChEBI" id="CHEBI:16526"/>
        <dbReference type="ChEBI" id="CHEBI:33019"/>
        <dbReference type="ChEBI" id="CHEBI:37575"/>
        <dbReference type="ChEBI" id="CHEBI:57841"/>
        <dbReference type="ChEBI" id="CHEBI:62899"/>
        <dbReference type="EC" id="2.5.1.3"/>
    </reaction>
</comment>
<dbReference type="GO" id="GO:0005737">
    <property type="term" value="C:cytoplasm"/>
    <property type="evidence" value="ECO:0007669"/>
    <property type="project" value="TreeGrafter"/>
</dbReference>
<dbReference type="HAMAP" id="MF_00097">
    <property type="entry name" value="TMP_synthase"/>
    <property type="match status" value="1"/>
</dbReference>
<evidence type="ECO:0000259" key="12">
    <source>
        <dbReference type="Pfam" id="PF02581"/>
    </source>
</evidence>
<comment type="caution">
    <text evidence="13">The sequence shown here is derived from an EMBL/GenBank/DDBJ whole genome shotgun (WGS) entry which is preliminary data.</text>
</comment>
<comment type="caution">
    <text evidence="9">Lacks conserved residue(s) required for the propagation of feature annotation.</text>
</comment>
<evidence type="ECO:0000256" key="1">
    <source>
        <dbReference type="ARBA" id="ARBA00005165"/>
    </source>
</evidence>
<dbReference type="Pfam" id="PF02581">
    <property type="entry name" value="TMP-TENI"/>
    <property type="match status" value="1"/>
</dbReference>
<accession>N6WSM6</accession>
<organism evidence="13 14">
    <name type="scientific">Marinobacter nanhaiticus D15-8W</name>
    <dbReference type="NCBI Taxonomy" id="626887"/>
    <lineage>
        <taxon>Bacteria</taxon>
        <taxon>Pseudomonadati</taxon>
        <taxon>Pseudomonadota</taxon>
        <taxon>Gammaproteobacteria</taxon>
        <taxon>Pseudomonadales</taxon>
        <taxon>Marinobacteraceae</taxon>
        <taxon>Marinobacter</taxon>
    </lineage>
</organism>
<evidence type="ECO:0000256" key="4">
    <source>
        <dbReference type="ARBA" id="ARBA00022842"/>
    </source>
</evidence>
<keyword evidence="2 9" id="KW-0808">Transferase</keyword>
<keyword evidence="3 9" id="KW-0479">Metal-binding</keyword>
<comment type="cofactor">
    <cofactor evidence="9">
        <name>Mg(2+)</name>
        <dbReference type="ChEBI" id="CHEBI:18420"/>
    </cofactor>
    <text evidence="9">Binds 1 Mg(2+) ion per subunit.</text>
</comment>
<comment type="catalytic activity">
    <reaction evidence="7 9 10">
        <text>2-(2-carboxy-4-methylthiazol-5-yl)ethyl phosphate + 4-amino-2-methyl-5-(diphosphooxymethyl)pyrimidine + 2 H(+) = thiamine phosphate + CO2 + diphosphate</text>
        <dbReference type="Rhea" id="RHEA:47848"/>
        <dbReference type="ChEBI" id="CHEBI:15378"/>
        <dbReference type="ChEBI" id="CHEBI:16526"/>
        <dbReference type="ChEBI" id="CHEBI:33019"/>
        <dbReference type="ChEBI" id="CHEBI:37575"/>
        <dbReference type="ChEBI" id="CHEBI:57841"/>
        <dbReference type="ChEBI" id="CHEBI:62890"/>
        <dbReference type="EC" id="2.5.1.3"/>
    </reaction>
</comment>
<reference evidence="13 14" key="1">
    <citation type="journal article" date="2013" name="Genome Announc.">
        <title>Genome Sequence of the Polycyclic Aromatic Hydrocarbon-Degrading Bacterium Strain Marinobacter nanhaiticus D15-8WT.</title>
        <authorList>
            <person name="Cui Z."/>
            <person name="Gao W."/>
            <person name="Li Q."/>
            <person name="Xu G."/>
            <person name="Zheng L."/>
        </authorList>
    </citation>
    <scope>NUCLEOTIDE SEQUENCE [LARGE SCALE GENOMIC DNA]</scope>
    <source>
        <strain evidence="13 14">D15-8W</strain>
    </source>
</reference>
<evidence type="ECO:0000313" key="14">
    <source>
        <dbReference type="Proteomes" id="UP000013165"/>
    </source>
</evidence>
<comment type="pathway">
    <text evidence="1 9 11">Cofactor biosynthesis; thiamine diphosphate biosynthesis; thiamine phosphate from 4-amino-2-methyl-5-diphosphomethylpyrimidine and 4-methyl-5-(2-phosphoethyl)-thiazole: step 1/1.</text>
</comment>
<evidence type="ECO:0000256" key="8">
    <source>
        <dbReference type="ARBA" id="ARBA00047883"/>
    </source>
</evidence>
<evidence type="ECO:0000256" key="2">
    <source>
        <dbReference type="ARBA" id="ARBA00022679"/>
    </source>
</evidence>
<dbReference type="GO" id="GO:0000287">
    <property type="term" value="F:magnesium ion binding"/>
    <property type="evidence" value="ECO:0007669"/>
    <property type="project" value="UniProtKB-UniRule"/>
</dbReference>
<dbReference type="PATRIC" id="fig|626887.3.peg.847"/>
<evidence type="ECO:0000256" key="6">
    <source>
        <dbReference type="ARBA" id="ARBA00047334"/>
    </source>
</evidence>
<comment type="catalytic activity">
    <reaction evidence="6 9 10">
        <text>4-methyl-5-(2-phosphooxyethyl)-thiazole + 4-amino-2-methyl-5-(diphosphooxymethyl)pyrimidine + H(+) = thiamine phosphate + diphosphate</text>
        <dbReference type="Rhea" id="RHEA:22328"/>
        <dbReference type="ChEBI" id="CHEBI:15378"/>
        <dbReference type="ChEBI" id="CHEBI:33019"/>
        <dbReference type="ChEBI" id="CHEBI:37575"/>
        <dbReference type="ChEBI" id="CHEBI:57841"/>
        <dbReference type="ChEBI" id="CHEBI:58296"/>
        <dbReference type="EC" id="2.5.1.3"/>
    </reaction>
</comment>
<evidence type="ECO:0000313" key="13">
    <source>
        <dbReference type="EMBL" id="ENO14541.1"/>
    </source>
</evidence>
<protein>
    <recommendedName>
        <fullName evidence="9">Thiamine-phosphate synthase</fullName>
        <shortName evidence="9">TP synthase</shortName>
        <shortName evidence="9">TPS</shortName>
        <ecNumber evidence="9">2.5.1.3</ecNumber>
    </recommendedName>
    <alternativeName>
        <fullName evidence="9">Thiamine-phosphate pyrophosphorylase</fullName>
        <shortName evidence="9">TMP pyrophosphorylase</shortName>
        <shortName evidence="9">TMP-PPase</shortName>
    </alternativeName>
</protein>
<evidence type="ECO:0000256" key="3">
    <source>
        <dbReference type="ARBA" id="ARBA00022723"/>
    </source>
</evidence>
<comment type="function">
    <text evidence="9">Condenses 4-methyl-5-(beta-hydroxyethyl)thiazole monophosphate (THZ-P) and 2-methyl-4-amino-5-hydroxymethyl pyrimidine pyrophosphate (HMP-PP) to form thiamine monophosphate (TMP).</text>
</comment>
<evidence type="ECO:0000256" key="9">
    <source>
        <dbReference type="HAMAP-Rule" id="MF_00097"/>
    </source>
</evidence>
<comment type="similarity">
    <text evidence="9 10">Belongs to the thiamine-phosphate synthase family.</text>
</comment>
<dbReference type="Gene3D" id="3.20.20.70">
    <property type="entry name" value="Aldolase class I"/>
    <property type="match status" value="1"/>
</dbReference>
<evidence type="ECO:0000256" key="11">
    <source>
        <dbReference type="RuleBase" id="RU004253"/>
    </source>
</evidence>
<keyword evidence="5 9" id="KW-0784">Thiamine biosynthesis</keyword>
<feature type="binding site" evidence="9">
    <location>
        <begin position="140"/>
        <end position="142"/>
    </location>
    <ligand>
        <name>2-[(2R,5Z)-2-carboxy-4-methylthiazol-5(2H)-ylidene]ethyl phosphate</name>
        <dbReference type="ChEBI" id="CHEBI:62899"/>
    </ligand>
</feature>
<dbReference type="CDD" id="cd00564">
    <property type="entry name" value="TMP_TenI"/>
    <property type="match status" value="1"/>
</dbReference>
<feature type="binding site" evidence="9">
    <location>
        <position position="143"/>
    </location>
    <ligand>
        <name>4-amino-2-methyl-5-(diphosphooxymethyl)pyrimidine</name>
        <dbReference type="ChEBI" id="CHEBI:57841"/>
    </ligand>
</feature>
<evidence type="ECO:0000256" key="10">
    <source>
        <dbReference type="RuleBase" id="RU003826"/>
    </source>
</evidence>
<dbReference type="InterPro" id="IPR034291">
    <property type="entry name" value="TMP_synthase"/>
</dbReference>
<feature type="binding site" evidence="9">
    <location>
        <position position="113"/>
    </location>
    <ligand>
        <name>4-amino-2-methyl-5-(diphosphooxymethyl)pyrimidine</name>
        <dbReference type="ChEBI" id="CHEBI:57841"/>
    </ligand>
</feature>
<dbReference type="GO" id="GO:0004789">
    <property type="term" value="F:thiamine-phosphate diphosphorylase activity"/>
    <property type="evidence" value="ECO:0007669"/>
    <property type="project" value="UniProtKB-UniRule"/>
</dbReference>
<dbReference type="InterPro" id="IPR013785">
    <property type="entry name" value="Aldolase_TIM"/>
</dbReference>
<gene>
    <name evidence="9" type="primary">thiE</name>
    <name evidence="13" type="ORF">J057_04301</name>
</gene>
<name>N6WSM6_9GAMM</name>
<dbReference type="RefSeq" id="WP_004578838.1">
    <property type="nucleotide sequence ID" value="NZ_AP028878.1"/>
</dbReference>
<dbReference type="STRING" id="626887.J057_04301"/>
<dbReference type="GO" id="GO:0009228">
    <property type="term" value="P:thiamine biosynthetic process"/>
    <property type="evidence" value="ECO:0007669"/>
    <property type="project" value="UniProtKB-KW"/>
</dbReference>
<keyword evidence="14" id="KW-1185">Reference proteome</keyword>
<feature type="binding site" evidence="9">
    <location>
        <position position="169"/>
    </location>
    <ligand>
        <name>2-[(2R,5Z)-2-carboxy-4-methylthiazol-5(2H)-ylidene]ethyl phosphate</name>
        <dbReference type="ChEBI" id="CHEBI:62899"/>
    </ligand>
</feature>
<dbReference type="AlphaFoldDB" id="N6WSM6"/>
<dbReference type="NCBIfam" id="TIGR00693">
    <property type="entry name" value="thiE"/>
    <property type="match status" value="1"/>
</dbReference>
<feature type="domain" description="Thiamine phosphate synthase/TenI" evidence="12">
    <location>
        <begin position="12"/>
        <end position="191"/>
    </location>
</feature>
<feature type="binding site" evidence="9">
    <location>
        <position position="94"/>
    </location>
    <ligand>
        <name>Mg(2+)</name>
        <dbReference type="ChEBI" id="CHEBI:18420"/>
    </ligand>
</feature>
<feature type="binding site" evidence="9">
    <location>
        <begin position="42"/>
        <end position="46"/>
    </location>
    <ligand>
        <name>4-amino-2-methyl-5-(diphosphooxymethyl)pyrimidine</name>
        <dbReference type="ChEBI" id="CHEBI:57841"/>
    </ligand>
</feature>
<proteinExistence type="inferred from homology"/>
<evidence type="ECO:0000256" key="5">
    <source>
        <dbReference type="ARBA" id="ARBA00022977"/>
    </source>
</evidence>
<feature type="binding site" evidence="9">
    <location>
        <position position="74"/>
    </location>
    <ligand>
        <name>4-amino-2-methyl-5-(diphosphooxymethyl)pyrimidine</name>
        <dbReference type="ChEBI" id="CHEBI:57841"/>
    </ligand>
</feature>
<dbReference type="Proteomes" id="UP000013165">
    <property type="component" value="Unassembled WGS sequence"/>
</dbReference>
<dbReference type="HOGENOM" id="CLU_018272_3_1_6"/>
<dbReference type="GO" id="GO:0009229">
    <property type="term" value="P:thiamine diphosphate biosynthetic process"/>
    <property type="evidence" value="ECO:0007669"/>
    <property type="project" value="UniProtKB-UniRule"/>
</dbReference>
<sequence length="211" mass="22328">MTPSKYSLRPGLYAITDPDLLPDKRLVPAVEAALRGGAVMVQYRDKTSGPSDRLRRASDLLSVCRNAHVPLLINDDPELAKRIGAAGAHLGQEDGELRAARDLLGPDAIIGQTCHASLDLAEAAVKSGADYLAFGRFFPSMTKPGAPAATPEILQQAQQYRLPLSAIGGITLENAPLLIAQGADLLAVIGGLFGTDDVEARARAFTELFNT</sequence>
<dbReference type="OrthoDB" id="9789949at2"/>
<feature type="binding site" evidence="9">
    <location>
        <position position="75"/>
    </location>
    <ligand>
        <name>Mg(2+)</name>
        <dbReference type="ChEBI" id="CHEBI:18420"/>
    </ligand>
</feature>
<dbReference type="EMBL" id="APLQ01000011">
    <property type="protein sequence ID" value="ENO14541.1"/>
    <property type="molecule type" value="Genomic_DNA"/>
</dbReference>
<dbReference type="UniPathway" id="UPA00060">
    <property type="reaction ID" value="UER00141"/>
</dbReference>
<dbReference type="eggNOG" id="COG0352">
    <property type="taxonomic scope" value="Bacteria"/>
</dbReference>
<dbReference type="PANTHER" id="PTHR20857">
    <property type="entry name" value="THIAMINE-PHOSPHATE PYROPHOSPHORYLASE"/>
    <property type="match status" value="1"/>
</dbReference>
<dbReference type="PANTHER" id="PTHR20857:SF15">
    <property type="entry name" value="THIAMINE-PHOSPHATE SYNTHASE"/>
    <property type="match status" value="1"/>
</dbReference>